<dbReference type="PANTHER" id="PTHR30055:SF234">
    <property type="entry name" value="HTH-TYPE TRANSCRIPTIONAL REGULATOR BETI"/>
    <property type="match status" value="1"/>
</dbReference>
<evidence type="ECO:0000256" key="4">
    <source>
        <dbReference type="PROSITE-ProRule" id="PRU00335"/>
    </source>
</evidence>
<organism evidence="6 7">
    <name type="scientific">Bacillus pumilus</name>
    <name type="common">Bacillus mesentericus</name>
    <dbReference type="NCBI Taxonomy" id="1408"/>
    <lineage>
        <taxon>Bacteria</taxon>
        <taxon>Bacillati</taxon>
        <taxon>Bacillota</taxon>
        <taxon>Bacilli</taxon>
        <taxon>Bacillales</taxon>
        <taxon>Bacillaceae</taxon>
        <taxon>Bacillus</taxon>
    </lineage>
</organism>
<keyword evidence="2 4" id="KW-0238">DNA-binding</keyword>
<feature type="domain" description="HTH tetR-type" evidence="5">
    <location>
        <begin position="3"/>
        <end position="63"/>
    </location>
</feature>
<keyword evidence="1" id="KW-0805">Transcription regulation</keyword>
<dbReference type="InterPro" id="IPR036271">
    <property type="entry name" value="Tet_transcr_reg_TetR-rel_C_sf"/>
</dbReference>
<evidence type="ECO:0000313" key="7">
    <source>
        <dbReference type="Proteomes" id="UP000264960"/>
    </source>
</evidence>
<evidence type="ECO:0000256" key="3">
    <source>
        <dbReference type="ARBA" id="ARBA00023163"/>
    </source>
</evidence>
<dbReference type="SUPFAM" id="SSF46689">
    <property type="entry name" value="Homeodomain-like"/>
    <property type="match status" value="1"/>
</dbReference>
<dbReference type="Pfam" id="PF17937">
    <property type="entry name" value="TetR_C_28"/>
    <property type="match status" value="1"/>
</dbReference>
<sequence length="182" mass="21132">MSKTKKEQIYDAAARTILKEGLSHLTLQQVAEHANMTKAGLLYHFASKEELIQKMNEHAILCFRQQLETYQETNKHEKAPYVRAYLLATLDDLDRQHTTQLCTSMLATMSFDESLLNPWRDFYAEFKARAAEEINDPALAQLIRLACDGIWFSEMFQLEPLNREEKTLLLRRILHLIEEGSS</sequence>
<dbReference type="Proteomes" id="UP000264960">
    <property type="component" value="Chromosome"/>
</dbReference>
<protein>
    <submittedName>
        <fullName evidence="6">TetR/AcrR family transcriptional regulator</fullName>
    </submittedName>
</protein>
<proteinExistence type="predicted"/>
<dbReference type="GO" id="GO:0000976">
    <property type="term" value="F:transcription cis-regulatory region binding"/>
    <property type="evidence" value="ECO:0007669"/>
    <property type="project" value="TreeGrafter"/>
</dbReference>
<dbReference type="PRINTS" id="PR00455">
    <property type="entry name" value="HTHTETR"/>
</dbReference>
<dbReference type="Gene3D" id="1.10.357.10">
    <property type="entry name" value="Tetracycline Repressor, domain 2"/>
    <property type="match status" value="1"/>
</dbReference>
<dbReference type="EMBL" id="CP027116">
    <property type="protein sequence ID" value="AVM23916.1"/>
    <property type="molecule type" value="Genomic_DNA"/>
</dbReference>
<evidence type="ECO:0000256" key="2">
    <source>
        <dbReference type="ARBA" id="ARBA00023125"/>
    </source>
</evidence>
<dbReference type="InterPro" id="IPR001647">
    <property type="entry name" value="HTH_TetR"/>
</dbReference>
<gene>
    <name evidence="6" type="ORF">C5695_08720</name>
</gene>
<dbReference type="RefSeq" id="WP_117730382.1">
    <property type="nucleotide sequence ID" value="NZ_CP027116.1"/>
</dbReference>
<feature type="DNA-binding region" description="H-T-H motif" evidence="4">
    <location>
        <begin position="26"/>
        <end position="45"/>
    </location>
</feature>
<dbReference type="AlphaFoldDB" id="A0AAD0HMM8"/>
<reference evidence="6 7" key="1">
    <citation type="submission" date="2018-02" db="EMBL/GenBank/DDBJ databases">
        <title>The complete genome of two Bacillus pumilus strains from Cuatro Cienegas, Coahuila, Mexico.</title>
        <authorList>
            <person name="Zarza E."/>
            <person name="Alcaraz L.D."/>
            <person name="Aguilar-Salinas B."/>
            <person name="Islas A."/>
            <person name="Olmedo-Alvarez G."/>
        </authorList>
    </citation>
    <scope>NUCLEOTIDE SEQUENCE [LARGE SCALE GENOMIC DNA]</scope>
    <source>
        <strain evidence="6 7">145</strain>
    </source>
</reference>
<dbReference type="InterPro" id="IPR041479">
    <property type="entry name" value="TetR_CgmR_C"/>
</dbReference>
<dbReference type="GO" id="GO:0003700">
    <property type="term" value="F:DNA-binding transcription factor activity"/>
    <property type="evidence" value="ECO:0007669"/>
    <property type="project" value="TreeGrafter"/>
</dbReference>
<keyword evidence="3" id="KW-0804">Transcription</keyword>
<evidence type="ECO:0000313" key="6">
    <source>
        <dbReference type="EMBL" id="AVM23916.1"/>
    </source>
</evidence>
<dbReference type="InterPro" id="IPR050109">
    <property type="entry name" value="HTH-type_TetR-like_transc_reg"/>
</dbReference>
<dbReference type="SUPFAM" id="SSF48498">
    <property type="entry name" value="Tetracyclin repressor-like, C-terminal domain"/>
    <property type="match status" value="1"/>
</dbReference>
<dbReference type="PANTHER" id="PTHR30055">
    <property type="entry name" value="HTH-TYPE TRANSCRIPTIONAL REGULATOR RUTR"/>
    <property type="match status" value="1"/>
</dbReference>
<accession>A0AAD0HMM8</accession>
<evidence type="ECO:0000259" key="5">
    <source>
        <dbReference type="PROSITE" id="PS50977"/>
    </source>
</evidence>
<dbReference type="Pfam" id="PF00440">
    <property type="entry name" value="TetR_N"/>
    <property type="match status" value="1"/>
</dbReference>
<evidence type="ECO:0000256" key="1">
    <source>
        <dbReference type="ARBA" id="ARBA00023015"/>
    </source>
</evidence>
<name>A0AAD0HMM8_BACPU</name>
<dbReference type="PROSITE" id="PS50977">
    <property type="entry name" value="HTH_TETR_2"/>
    <property type="match status" value="1"/>
</dbReference>
<dbReference type="InterPro" id="IPR009057">
    <property type="entry name" value="Homeodomain-like_sf"/>
</dbReference>